<keyword evidence="4 10" id="KW-0378">Hydrolase</keyword>
<dbReference type="Gene3D" id="2.60.40.1760">
    <property type="entry name" value="glycosyl hydrolase (family 31)"/>
    <property type="match status" value="1"/>
</dbReference>
<dbReference type="AlphaFoldDB" id="Q0UCW1"/>
<dbReference type="eggNOG" id="KOG1065">
    <property type="taxonomic scope" value="Eukaryota"/>
</dbReference>
<dbReference type="InterPro" id="IPR017853">
    <property type="entry name" value="GH"/>
</dbReference>
<evidence type="ECO:0000256" key="4">
    <source>
        <dbReference type="ARBA" id="ARBA00022801"/>
    </source>
</evidence>
<dbReference type="Proteomes" id="UP000001055">
    <property type="component" value="Unassembled WGS sequence"/>
</dbReference>
<dbReference type="Pfam" id="PF01055">
    <property type="entry name" value="Glyco_hydro_31_2nd"/>
    <property type="match status" value="1"/>
</dbReference>
<evidence type="ECO:0008006" key="16">
    <source>
        <dbReference type="Google" id="ProtNLM"/>
    </source>
</evidence>
<dbReference type="RefSeq" id="XP_001800674.1">
    <property type="nucleotide sequence ID" value="XM_001800622.1"/>
</dbReference>
<dbReference type="InParanoid" id="Q0UCW1"/>
<comment type="catalytic activity">
    <reaction evidence="2">
        <text>Hydrolysis of terminal, non-reducing (1-&gt;4)-linked alpha-D-glucose residues with release of alpha-D-glucose.</text>
        <dbReference type="EC" id="3.2.1.20"/>
    </reaction>
</comment>
<dbReference type="EMBL" id="CH445341">
    <property type="protein sequence ID" value="EAT81797.2"/>
    <property type="molecule type" value="Genomic_DNA"/>
</dbReference>
<evidence type="ECO:0000256" key="1">
    <source>
        <dbReference type="ARBA" id="ARBA00000448"/>
    </source>
</evidence>
<dbReference type="InterPro" id="IPR048395">
    <property type="entry name" value="Glyco_hydro_31_C"/>
</dbReference>
<evidence type="ECO:0000256" key="5">
    <source>
        <dbReference type="ARBA" id="ARBA00023180"/>
    </source>
</evidence>
<evidence type="ECO:0000256" key="10">
    <source>
        <dbReference type="RuleBase" id="RU361185"/>
    </source>
</evidence>
<dbReference type="KEGG" id="pno:SNOG_10403"/>
<dbReference type="HOGENOM" id="CLU_000631_11_3_1"/>
<dbReference type="CDD" id="cd14752">
    <property type="entry name" value="GH31_N"/>
    <property type="match status" value="1"/>
</dbReference>
<comment type="similarity">
    <text evidence="3 10">Belongs to the glycosyl hydrolase 31 family.</text>
</comment>
<evidence type="ECO:0000259" key="13">
    <source>
        <dbReference type="Pfam" id="PF21365"/>
    </source>
</evidence>
<dbReference type="PROSITE" id="PS00707">
    <property type="entry name" value="GLYCOSYL_HYDROL_F31_2"/>
    <property type="match status" value="1"/>
</dbReference>
<keyword evidence="8" id="KW-0624">Polysaccharide degradation</keyword>
<dbReference type="GO" id="GO:0030246">
    <property type="term" value="F:carbohydrate binding"/>
    <property type="evidence" value="ECO:0007669"/>
    <property type="project" value="InterPro"/>
</dbReference>
<dbReference type="GeneID" id="5977581"/>
<dbReference type="Gene3D" id="2.60.40.1180">
    <property type="entry name" value="Golgi alpha-mannosidase II"/>
    <property type="match status" value="2"/>
</dbReference>
<protein>
    <recommendedName>
        <fullName evidence="16">Glycoside hydrolase family 31 N-terminal domain-containing protein</fullName>
    </recommendedName>
</protein>
<sequence length="631" mass="70186">MWARDAGGVPVGTNLYGTHPVYYEHRAGSGLSHGVLLLNSNGMDIKINNDNGQYLEYNVIGGVIDLYFMAGPAPFDVAREYSEITQKAAMMPYWGLGFHQCRFGYESADQVAEVVANYSKANIPLETMWTDIDYMDGYKVFTLGQSFPLDKMRALISDLHSKDQHYIVMVDPAVAAQNYDAYNNGVNADIFLKKNRTMSPRQSRDISRASSHGIVKEKNGRRTASYPVGRGSMKDAAVDLTNDRENSKREASASGNKKGLPNRNLLDPSYKINNAFRVLSNKTADTDIIHQNGLAEYDTHNLMLNRRPDKRPMVITRSTFVGAGAHVGHWLGDNLSAWDQYLISIRHLLQFVSIFQVPMAGADVCGFLQNTNEHLCARWTVLGAFYPFYRNHNVNNAIPQEAYRWTSVAEAARKAIDIRYRLLDYIYTAMHKQTVDGTPMLAPLWMQYPTDSKTFAIDTQFFYGPSMLINPVTDEKSTSVSFYVPQGVWYDIRDQKPITGTGSTITYNNLSTSDIAILVKGGSIIPARVNSAMTTKALRDNDFELLVAPDADDKASGTLYLDDGESLVQDGTSEIAFTYGGGKIKMAGSFGFSTKVGVKSFTVYGDAPQKYELNEGLDAPWEHDVASLKKL</sequence>
<comment type="catalytic activity">
    <reaction evidence="1">
        <text>Hydrolysis of terminal, non-reducing beta-D-glucosyl residues with release of beta-D-glucose.</text>
        <dbReference type="EC" id="3.2.1.21"/>
    </reaction>
</comment>
<reference evidence="15" key="1">
    <citation type="journal article" date="2007" name="Plant Cell">
        <title>Dothideomycete-plant interactions illuminated by genome sequencing and EST analysis of the wheat pathogen Stagonospora nodorum.</title>
        <authorList>
            <person name="Hane J.K."/>
            <person name="Lowe R.G."/>
            <person name="Solomon P.S."/>
            <person name="Tan K.C."/>
            <person name="Schoch C.L."/>
            <person name="Spatafora J.W."/>
            <person name="Crous P.W."/>
            <person name="Kodira C."/>
            <person name="Birren B.W."/>
            <person name="Galagan J.E."/>
            <person name="Torriani S.F."/>
            <person name="McDonald B.A."/>
            <person name="Oliver R.P."/>
        </authorList>
    </citation>
    <scope>NUCLEOTIDE SEQUENCE [LARGE SCALE GENOMIC DNA]</scope>
    <source>
        <strain evidence="15">SN15 / ATCC MYA-4574 / FGSC 10173</strain>
    </source>
</reference>
<comment type="function">
    <text evidence="9">Glucosidase involved in the degradation of cellulosic biomass. Has both alpha- and beta-glucosidase activity.</text>
</comment>
<dbReference type="SUPFAM" id="SSF51445">
    <property type="entry name" value="(Trans)glycosidases"/>
    <property type="match status" value="1"/>
</dbReference>
<dbReference type="GO" id="GO:0004553">
    <property type="term" value="F:hydrolase activity, hydrolyzing O-glycosyl compounds"/>
    <property type="evidence" value="ECO:0000318"/>
    <property type="project" value="GO_Central"/>
</dbReference>
<dbReference type="Gene3D" id="3.20.20.80">
    <property type="entry name" value="Glycosidases"/>
    <property type="match status" value="2"/>
</dbReference>
<accession>Q0UCW1</accession>
<dbReference type="PANTHER" id="PTHR22762:SF67">
    <property type="entry name" value="ALPHA_BETA-GLUCOSIDASE AGDC-RELATED"/>
    <property type="match status" value="1"/>
</dbReference>
<evidence type="ECO:0000256" key="6">
    <source>
        <dbReference type="ARBA" id="ARBA00023295"/>
    </source>
</evidence>
<evidence type="ECO:0000259" key="12">
    <source>
        <dbReference type="Pfam" id="PF01055"/>
    </source>
</evidence>
<dbReference type="Pfam" id="PF21365">
    <property type="entry name" value="Glyco_hydro_31_3rd"/>
    <property type="match status" value="1"/>
</dbReference>
<gene>
    <name evidence="14" type="ORF">SNOG_10403</name>
</gene>
<evidence type="ECO:0000313" key="15">
    <source>
        <dbReference type="Proteomes" id="UP000001055"/>
    </source>
</evidence>
<dbReference type="InterPro" id="IPR011013">
    <property type="entry name" value="Gal_mutarotase_sf_dom"/>
</dbReference>
<dbReference type="GO" id="GO:0071555">
    <property type="term" value="P:cell wall organization"/>
    <property type="evidence" value="ECO:0007669"/>
    <property type="project" value="UniProtKB-KW"/>
</dbReference>
<evidence type="ECO:0000256" key="9">
    <source>
        <dbReference type="ARBA" id="ARBA00025512"/>
    </source>
</evidence>
<dbReference type="VEuPathDB" id="FungiDB:JI435_104030"/>
<dbReference type="GO" id="GO:0008422">
    <property type="term" value="F:beta-glucosidase activity"/>
    <property type="evidence" value="ECO:0007669"/>
    <property type="project" value="UniProtKB-EC"/>
</dbReference>
<dbReference type="SUPFAM" id="SSF74650">
    <property type="entry name" value="Galactose mutarotase-like"/>
    <property type="match status" value="1"/>
</dbReference>
<evidence type="ECO:0000256" key="7">
    <source>
        <dbReference type="ARBA" id="ARBA00023316"/>
    </source>
</evidence>
<dbReference type="GO" id="GO:0004558">
    <property type="term" value="F:alpha-1,4-glucosidase activity"/>
    <property type="evidence" value="ECO:0007669"/>
    <property type="project" value="UniProtKB-EC"/>
</dbReference>
<evidence type="ECO:0000256" key="2">
    <source>
        <dbReference type="ARBA" id="ARBA00001657"/>
    </source>
</evidence>
<dbReference type="STRING" id="321614.Q0UCW1"/>
<evidence type="ECO:0000256" key="8">
    <source>
        <dbReference type="ARBA" id="ARBA00023326"/>
    </source>
</evidence>
<dbReference type="SUPFAM" id="SSF51011">
    <property type="entry name" value="Glycosyl hydrolase domain"/>
    <property type="match status" value="1"/>
</dbReference>
<feature type="region of interest" description="Disordered" evidence="11">
    <location>
        <begin position="197"/>
        <end position="265"/>
    </location>
</feature>
<keyword evidence="6 10" id="KW-0326">Glycosidase</keyword>
<dbReference type="InterPro" id="IPR000322">
    <property type="entry name" value="Glyco_hydro_31_TIM"/>
</dbReference>
<dbReference type="InterPro" id="IPR013780">
    <property type="entry name" value="Glyco_hydro_b"/>
</dbReference>
<feature type="domain" description="Glycosyl hydrolase family 31 C-terminal" evidence="13">
    <location>
        <begin position="437"/>
        <end position="525"/>
    </location>
</feature>
<evidence type="ECO:0000313" key="14">
    <source>
        <dbReference type="EMBL" id="EAT81797.2"/>
    </source>
</evidence>
<name>Q0UCW1_PHANO</name>
<keyword evidence="5" id="KW-0325">Glycoprotein</keyword>
<dbReference type="GO" id="GO:0000272">
    <property type="term" value="P:polysaccharide catabolic process"/>
    <property type="evidence" value="ECO:0007669"/>
    <property type="project" value="UniProtKB-KW"/>
</dbReference>
<dbReference type="InterPro" id="IPR030459">
    <property type="entry name" value="Glyco_hydro_31_CS"/>
</dbReference>
<feature type="compositionally biased region" description="Basic and acidic residues" evidence="11">
    <location>
        <begin position="232"/>
        <end position="251"/>
    </location>
</feature>
<dbReference type="PANTHER" id="PTHR22762">
    <property type="entry name" value="ALPHA-GLUCOSIDASE"/>
    <property type="match status" value="1"/>
</dbReference>
<proteinExistence type="inferred from homology"/>
<evidence type="ECO:0000256" key="3">
    <source>
        <dbReference type="ARBA" id="ARBA00007806"/>
    </source>
</evidence>
<keyword evidence="7" id="KW-0961">Cell wall biogenesis/degradation</keyword>
<evidence type="ECO:0000256" key="11">
    <source>
        <dbReference type="SAM" id="MobiDB-lite"/>
    </source>
</evidence>
<organism evidence="14 15">
    <name type="scientific">Phaeosphaeria nodorum (strain SN15 / ATCC MYA-4574 / FGSC 10173)</name>
    <name type="common">Glume blotch fungus</name>
    <name type="synonym">Parastagonospora nodorum</name>
    <dbReference type="NCBI Taxonomy" id="321614"/>
    <lineage>
        <taxon>Eukaryota</taxon>
        <taxon>Fungi</taxon>
        <taxon>Dikarya</taxon>
        <taxon>Ascomycota</taxon>
        <taxon>Pezizomycotina</taxon>
        <taxon>Dothideomycetes</taxon>
        <taxon>Pleosporomycetidae</taxon>
        <taxon>Pleosporales</taxon>
        <taxon>Pleosporineae</taxon>
        <taxon>Phaeosphaeriaceae</taxon>
        <taxon>Parastagonospora</taxon>
    </lineage>
</organism>
<keyword evidence="8" id="KW-0119">Carbohydrate metabolism</keyword>
<feature type="domain" description="Glycoside hydrolase family 31 TIM barrel" evidence="12">
    <location>
        <begin position="89"/>
        <end position="429"/>
    </location>
</feature>